<evidence type="ECO:0000256" key="4">
    <source>
        <dbReference type="ARBA" id="ARBA00023163"/>
    </source>
</evidence>
<evidence type="ECO:0000256" key="2">
    <source>
        <dbReference type="ARBA" id="ARBA00023015"/>
    </source>
</evidence>
<dbReference type="Gene3D" id="1.10.10.10">
    <property type="entry name" value="Winged helix-like DNA-binding domain superfamily/Winged helix DNA-binding domain"/>
    <property type="match status" value="1"/>
</dbReference>
<dbReference type="Pfam" id="PF00126">
    <property type="entry name" value="HTH_1"/>
    <property type="match status" value="1"/>
</dbReference>
<proteinExistence type="inferred from homology"/>
<comment type="similarity">
    <text evidence="1">Belongs to the LysR transcriptional regulatory family.</text>
</comment>
<dbReference type="GO" id="GO:0005829">
    <property type="term" value="C:cytosol"/>
    <property type="evidence" value="ECO:0007669"/>
    <property type="project" value="TreeGrafter"/>
</dbReference>
<evidence type="ECO:0000256" key="1">
    <source>
        <dbReference type="ARBA" id="ARBA00009437"/>
    </source>
</evidence>
<dbReference type="FunFam" id="1.10.10.10:FF:000001">
    <property type="entry name" value="LysR family transcriptional regulator"/>
    <property type="match status" value="1"/>
</dbReference>
<dbReference type="Gene3D" id="3.40.190.290">
    <property type="match status" value="1"/>
</dbReference>
<organism evidence="5 6">
    <name type="scientific">Kushneria phosphatilytica</name>
    <dbReference type="NCBI Taxonomy" id="657387"/>
    <lineage>
        <taxon>Bacteria</taxon>
        <taxon>Pseudomonadati</taxon>
        <taxon>Pseudomonadota</taxon>
        <taxon>Gammaproteobacteria</taxon>
        <taxon>Oceanospirillales</taxon>
        <taxon>Halomonadaceae</taxon>
        <taxon>Kushneria</taxon>
    </lineage>
</organism>
<keyword evidence="2" id="KW-0805">Transcription regulation</keyword>
<evidence type="ECO:0000256" key="3">
    <source>
        <dbReference type="ARBA" id="ARBA00023125"/>
    </source>
</evidence>
<dbReference type="GO" id="GO:0003700">
    <property type="term" value="F:DNA-binding transcription factor activity"/>
    <property type="evidence" value="ECO:0007669"/>
    <property type="project" value="InterPro"/>
</dbReference>
<reference evidence="5 6" key="1">
    <citation type="submission" date="2019-08" db="EMBL/GenBank/DDBJ databases">
        <title>Complete genome sequence of Kushneria sp. YCWA18, a halophilic phosphate-solubilizing bacterium isolated from Daqiao saltern in China.</title>
        <authorList>
            <person name="Du G.-X."/>
            <person name="Qu L.-Y."/>
        </authorList>
    </citation>
    <scope>NUCLEOTIDE SEQUENCE [LARGE SCALE GENOMIC DNA]</scope>
    <source>
        <strain evidence="5 6">YCWA18</strain>
    </source>
</reference>
<dbReference type="STRING" id="657387.BH688_12310"/>
<keyword evidence="3" id="KW-0238">DNA-binding</keyword>
<dbReference type="InterPro" id="IPR005119">
    <property type="entry name" value="LysR_subst-bd"/>
</dbReference>
<dbReference type="EMBL" id="CP043420">
    <property type="protein sequence ID" value="QEL12512.1"/>
    <property type="molecule type" value="Genomic_DNA"/>
</dbReference>
<dbReference type="InterPro" id="IPR036388">
    <property type="entry name" value="WH-like_DNA-bd_sf"/>
</dbReference>
<dbReference type="PANTHER" id="PTHR30419">
    <property type="entry name" value="HTH-TYPE TRANSCRIPTIONAL REGULATOR YBHD"/>
    <property type="match status" value="1"/>
</dbReference>
<evidence type="ECO:0000313" key="6">
    <source>
        <dbReference type="Proteomes" id="UP000322553"/>
    </source>
</evidence>
<dbReference type="Proteomes" id="UP000322553">
    <property type="component" value="Chromosome"/>
</dbReference>
<dbReference type="OrthoDB" id="9814165at2"/>
<dbReference type="Pfam" id="PF03466">
    <property type="entry name" value="LysR_substrate"/>
    <property type="match status" value="1"/>
</dbReference>
<dbReference type="PRINTS" id="PR00039">
    <property type="entry name" value="HTHLYSR"/>
</dbReference>
<dbReference type="GO" id="GO:0003677">
    <property type="term" value="F:DNA binding"/>
    <property type="evidence" value="ECO:0007669"/>
    <property type="project" value="UniProtKB-KW"/>
</dbReference>
<dbReference type="SUPFAM" id="SSF46785">
    <property type="entry name" value="Winged helix' DNA-binding domain"/>
    <property type="match status" value="1"/>
</dbReference>
<dbReference type="RefSeq" id="WP_070979982.1">
    <property type="nucleotide sequence ID" value="NZ_CP043420.1"/>
</dbReference>
<dbReference type="PROSITE" id="PS50931">
    <property type="entry name" value="HTH_LYSR"/>
    <property type="match status" value="1"/>
</dbReference>
<dbReference type="KEGG" id="kuy:FY550_16110"/>
<dbReference type="AlphaFoldDB" id="A0A1S1NNE1"/>
<dbReference type="SUPFAM" id="SSF53850">
    <property type="entry name" value="Periplasmic binding protein-like II"/>
    <property type="match status" value="1"/>
</dbReference>
<protein>
    <submittedName>
        <fullName evidence="5">LysR family transcriptional regulator</fullName>
    </submittedName>
</protein>
<dbReference type="InterPro" id="IPR000847">
    <property type="entry name" value="LysR_HTH_N"/>
</dbReference>
<keyword evidence="4" id="KW-0804">Transcription</keyword>
<accession>A0A1S1NNE1</accession>
<evidence type="ECO:0000313" key="5">
    <source>
        <dbReference type="EMBL" id="QEL12512.1"/>
    </source>
</evidence>
<name>A0A1S1NNE1_9GAMM</name>
<dbReference type="PANTHER" id="PTHR30419:SF8">
    <property type="entry name" value="NITROGEN ASSIMILATION TRANSCRIPTIONAL ACTIVATOR-RELATED"/>
    <property type="match status" value="1"/>
</dbReference>
<dbReference type="InterPro" id="IPR050950">
    <property type="entry name" value="HTH-type_LysR_regulators"/>
</dbReference>
<gene>
    <name evidence="5" type="ORF">FY550_16110</name>
</gene>
<keyword evidence="6" id="KW-1185">Reference proteome</keyword>
<sequence length="315" mass="35430">MGTLAKDWFSRVRLKLRHLELFIALDEQRNLHRAAAQLGISQPAASKLLGELEERLGTALFERHSRGLTPNWYGELMVRRARSVLDELGQAGEEFNALQTGHTGLVRVGTVMAAAVSLLTRAVERLHSERPGLHVSINVDVSHQLIQGLLDGDYDFVLSRIPAGFSGEHFVFEEIGEEEICFVCSVRHPLAQASAPNLKALSQWPWALQPRGSLMRQRVEELMHRERLELPCWVVDTPDPMVSLALVDNSEFITVATRDVIERLFDPARFHILPYPRRLGIQPYGLVSLRHQRLSPGTGALMSTLRKLMREASVS</sequence>
<dbReference type="InterPro" id="IPR036390">
    <property type="entry name" value="WH_DNA-bd_sf"/>
</dbReference>